<comment type="caution">
    <text evidence="3">The sequence shown here is derived from an EMBL/GenBank/DDBJ whole genome shotgun (WGS) entry which is preliminary data.</text>
</comment>
<accession>A0ABS9QCN4</accession>
<keyword evidence="1" id="KW-1133">Transmembrane helix</keyword>
<evidence type="ECO:0000259" key="2">
    <source>
        <dbReference type="Pfam" id="PF07331"/>
    </source>
</evidence>
<dbReference type="Proteomes" id="UP001201701">
    <property type="component" value="Unassembled WGS sequence"/>
</dbReference>
<evidence type="ECO:0000313" key="3">
    <source>
        <dbReference type="EMBL" id="MCG7505181.1"/>
    </source>
</evidence>
<feature type="domain" description="DUF1468" evidence="2">
    <location>
        <begin position="13"/>
        <end position="144"/>
    </location>
</feature>
<organism evidence="3 4">
    <name type="scientific">Mesorhizobium retamae</name>
    <dbReference type="NCBI Taxonomy" id="2912854"/>
    <lineage>
        <taxon>Bacteria</taxon>
        <taxon>Pseudomonadati</taxon>
        <taxon>Pseudomonadota</taxon>
        <taxon>Alphaproteobacteria</taxon>
        <taxon>Hyphomicrobiales</taxon>
        <taxon>Phyllobacteriaceae</taxon>
        <taxon>Mesorhizobium</taxon>
    </lineage>
</organism>
<protein>
    <submittedName>
        <fullName evidence="3">Tripartite tricarboxylate transporter TctB family protein</fullName>
    </submittedName>
</protein>
<feature type="transmembrane region" description="Helical" evidence="1">
    <location>
        <begin position="42"/>
        <end position="62"/>
    </location>
</feature>
<feature type="transmembrane region" description="Helical" evidence="1">
    <location>
        <begin position="12"/>
        <end position="30"/>
    </location>
</feature>
<feature type="transmembrane region" description="Helical" evidence="1">
    <location>
        <begin position="97"/>
        <end position="113"/>
    </location>
</feature>
<dbReference type="InterPro" id="IPR009936">
    <property type="entry name" value="DUF1468"/>
</dbReference>
<sequence length="156" mass="16592">MNKLSIDPTNGACGAIFIAVGLFFGYQSLGQEIGNAFRMGPGYFPLVLSGILILLGAIIVVQATRVTGEPIGQIAWRGMIFILPAPIFFGLTVRGLGFVPALFVTALIAAFASQRMRPGTALIVALALTIFSTIVFSYALGLPFQRFGPWIPWVGA</sequence>
<evidence type="ECO:0000256" key="1">
    <source>
        <dbReference type="SAM" id="Phobius"/>
    </source>
</evidence>
<feature type="transmembrane region" description="Helical" evidence="1">
    <location>
        <begin position="74"/>
        <end position="91"/>
    </location>
</feature>
<gene>
    <name evidence="3" type="ORF">L4923_09125</name>
</gene>
<keyword evidence="1" id="KW-0472">Membrane</keyword>
<dbReference type="Pfam" id="PF07331">
    <property type="entry name" value="TctB"/>
    <property type="match status" value="1"/>
</dbReference>
<proteinExistence type="predicted"/>
<keyword evidence="1" id="KW-0812">Transmembrane</keyword>
<evidence type="ECO:0000313" key="4">
    <source>
        <dbReference type="Proteomes" id="UP001201701"/>
    </source>
</evidence>
<reference evidence="3 4" key="1">
    <citation type="submission" date="2022-02" db="EMBL/GenBank/DDBJ databases">
        <title>Draft genome sequence of Mezorhizobium retamae strain IRAMC:0171 isolated from Retama raetam nodules.</title>
        <authorList>
            <person name="Bengaied R."/>
            <person name="Sbissi I."/>
            <person name="Huber K."/>
            <person name="Ghodbane F."/>
            <person name="Nouioui I."/>
            <person name="Tarhouni M."/>
            <person name="Gtari M."/>
        </authorList>
    </citation>
    <scope>NUCLEOTIDE SEQUENCE [LARGE SCALE GENOMIC DNA]</scope>
    <source>
        <strain evidence="3 4">IRAMC:0171</strain>
    </source>
</reference>
<name>A0ABS9QCN4_9HYPH</name>
<keyword evidence="4" id="KW-1185">Reference proteome</keyword>
<feature type="transmembrane region" description="Helical" evidence="1">
    <location>
        <begin position="120"/>
        <end position="140"/>
    </location>
</feature>
<dbReference type="EMBL" id="JAKREW010000006">
    <property type="protein sequence ID" value="MCG7505181.1"/>
    <property type="molecule type" value="Genomic_DNA"/>
</dbReference>